<evidence type="ECO:0000256" key="1">
    <source>
        <dbReference type="ARBA" id="ARBA00023015"/>
    </source>
</evidence>
<dbReference type="Proteomes" id="UP001375370">
    <property type="component" value="Chromosome"/>
</dbReference>
<dbReference type="SMART" id="SM00422">
    <property type="entry name" value="HTH_MERR"/>
    <property type="match status" value="2"/>
</dbReference>
<feature type="domain" description="HTH merR-type" evidence="4">
    <location>
        <begin position="6"/>
        <end position="46"/>
    </location>
</feature>
<dbReference type="Pfam" id="PF00376">
    <property type="entry name" value="MerR"/>
    <property type="match status" value="1"/>
</dbReference>
<dbReference type="InterPro" id="IPR047057">
    <property type="entry name" value="MerR_fam"/>
</dbReference>
<protein>
    <submittedName>
        <fullName evidence="5">MerR family transcriptional regulator</fullName>
    </submittedName>
</protein>
<reference evidence="5 6" key="1">
    <citation type="submission" date="2024-03" db="EMBL/GenBank/DDBJ databases">
        <title>A Dehalogenimonas Isolated from Estuarine Sediments Dihaloeliminates Chlorinated Alkanes.</title>
        <authorList>
            <person name="Yang Y."/>
            <person name="Wang H."/>
        </authorList>
    </citation>
    <scope>NUCLEOTIDE SEQUENCE [LARGE SCALE GENOMIC DNA]</scope>
    <source>
        <strain evidence="5 6">W</strain>
    </source>
</reference>
<dbReference type="PROSITE" id="PS00552">
    <property type="entry name" value="HTH_MERR_1"/>
    <property type="match status" value="1"/>
</dbReference>
<proteinExistence type="predicted"/>
<evidence type="ECO:0000256" key="3">
    <source>
        <dbReference type="ARBA" id="ARBA00023163"/>
    </source>
</evidence>
<keyword evidence="1" id="KW-0805">Transcription regulation</keyword>
<feature type="domain" description="HTH merR-type" evidence="4">
    <location>
        <begin position="133"/>
        <end position="198"/>
    </location>
</feature>
<evidence type="ECO:0000256" key="2">
    <source>
        <dbReference type="ARBA" id="ARBA00023125"/>
    </source>
</evidence>
<dbReference type="PANTHER" id="PTHR30204:SF94">
    <property type="entry name" value="HEAVY METAL-DEPENDENT TRANSCRIPTIONAL REGULATOR HI_0293-RELATED"/>
    <property type="match status" value="1"/>
</dbReference>
<evidence type="ECO:0000313" key="6">
    <source>
        <dbReference type="Proteomes" id="UP001375370"/>
    </source>
</evidence>
<dbReference type="InterPro" id="IPR009061">
    <property type="entry name" value="DNA-bd_dom_put_sf"/>
</dbReference>
<dbReference type="EMBL" id="CP146612">
    <property type="protein sequence ID" value="WWX25531.1"/>
    <property type="molecule type" value="Genomic_DNA"/>
</dbReference>
<keyword evidence="3" id="KW-0804">Transcription</keyword>
<dbReference type="SUPFAM" id="SSF46955">
    <property type="entry name" value="Putative DNA-binding domain"/>
    <property type="match status" value="2"/>
</dbReference>
<dbReference type="InterPro" id="IPR000551">
    <property type="entry name" value="MerR-type_HTH_dom"/>
</dbReference>
<gene>
    <name evidence="5" type="ORF">V8247_00745</name>
</gene>
<accession>A0ABZ2J8S8</accession>
<name>A0ABZ2J8S8_9CHLR</name>
<dbReference type="PROSITE" id="PS50937">
    <property type="entry name" value="HTH_MERR_2"/>
    <property type="match status" value="2"/>
</dbReference>
<dbReference type="PANTHER" id="PTHR30204">
    <property type="entry name" value="REDOX-CYCLING DRUG-SENSING TRANSCRIPTIONAL ACTIVATOR SOXR"/>
    <property type="match status" value="1"/>
</dbReference>
<evidence type="ECO:0000259" key="4">
    <source>
        <dbReference type="PROSITE" id="PS50937"/>
    </source>
</evidence>
<dbReference type="RefSeq" id="WP_338737776.1">
    <property type="nucleotide sequence ID" value="NZ_CP146612.1"/>
</dbReference>
<dbReference type="Pfam" id="PF13411">
    <property type="entry name" value="MerR_1"/>
    <property type="match status" value="1"/>
</dbReference>
<keyword evidence="2" id="KW-0238">DNA-binding</keyword>
<dbReference type="Gene3D" id="1.10.1660.10">
    <property type="match status" value="2"/>
</dbReference>
<keyword evidence="6" id="KW-1185">Reference proteome</keyword>
<sequence length="258" mass="29577">MAELKYYKTSEVAKAAGVHPNTVRLYEALGLLQPVRRSYNNYRLYTLAHMEQMRLSRIALKSACVEGDIRKKAISIIKTAAKGNLKLALEEAYEYLAHINNEQSKADEALIIMQKWLNQTNEPSVVDIFLGRKETSRLLGISIDVLRNWERNGLLDVPRNIKNGYRVYGQKAVDRAKVIRTLRMANYSMMAIMRMLKAIDINSGEPDIFQIVSSPRPDEDMVYATDRWILTLLDTEKNANELIMQIKRMLNNQSLGNL</sequence>
<organism evidence="5 6">
    <name type="scientific">Candidatus Dehalogenimonas loeffleri</name>
    <dbReference type="NCBI Taxonomy" id="3127115"/>
    <lineage>
        <taxon>Bacteria</taxon>
        <taxon>Bacillati</taxon>
        <taxon>Chloroflexota</taxon>
        <taxon>Dehalococcoidia</taxon>
        <taxon>Dehalococcoidales</taxon>
        <taxon>Dehalococcoidaceae</taxon>
        <taxon>Dehalogenimonas</taxon>
    </lineage>
</organism>
<evidence type="ECO:0000313" key="5">
    <source>
        <dbReference type="EMBL" id="WWX25531.1"/>
    </source>
</evidence>